<dbReference type="AlphaFoldDB" id="A0AA39XA08"/>
<evidence type="ECO:0000256" key="1">
    <source>
        <dbReference type="SAM" id="MobiDB-lite"/>
    </source>
</evidence>
<dbReference type="Proteomes" id="UP001174934">
    <property type="component" value="Unassembled WGS sequence"/>
</dbReference>
<sequence length="552" mass="61341">MYPASNLAESPPKETVELPSGQLRLLVSPRDHTSTANGTTLENHVLHQHDPAASPPVRKDTTSSTSTTSTAPTLPSLASTDTVATERTIPEASPSFRAQAVFSVRDGNDIASQRRPSRRRTGPLTPEQREKAALIRKVGACPDCRRRRVACHPSHRTNTSMSSWEDALRKYKSHSPAMQEIAPQSRRLPSPPVPLNSKPVFTHEPQEMEKMDIDASPPRQRPGGVPPPSELRIRTPTGTPSRTPLPSGPRPDKPLGMAMLPGIESLKTDLQGSASRILSNPHRSRYTMAAALLVDWQDDDDHGARNGMNELGNMLHEHYNYTFQIKSIPSSSDGCKSSWRWLSREVTDFIDGNDHRDVLKIVYYGGHSYLDGNREMVLASSKQAEPSSAIRWSGIQQILEGASSDTLIIMDAPYYPSSKLVRQEGVLELIAASASEDHVQFLDRSAFTRALTEQLRTRASQKFMSPLSAAELHAKLLSFYPKMIQDRNPEKEMVTSFPSPLHIQVSGGTHLSLTFRLADDNVNLDSWVEWLRSMPEGIREVKVEGPYRNTFR</sequence>
<gene>
    <name evidence="2" type="ORF">B0T17DRAFT_589689</name>
</gene>
<feature type="compositionally biased region" description="Basic and acidic residues" evidence="1">
    <location>
        <begin position="204"/>
        <end position="213"/>
    </location>
</feature>
<comment type="caution">
    <text evidence="2">The sequence shown here is derived from an EMBL/GenBank/DDBJ whole genome shotgun (WGS) entry which is preliminary data.</text>
</comment>
<organism evidence="2 3">
    <name type="scientific">Bombardia bombarda</name>
    <dbReference type="NCBI Taxonomy" id="252184"/>
    <lineage>
        <taxon>Eukaryota</taxon>
        <taxon>Fungi</taxon>
        <taxon>Dikarya</taxon>
        <taxon>Ascomycota</taxon>
        <taxon>Pezizomycotina</taxon>
        <taxon>Sordariomycetes</taxon>
        <taxon>Sordariomycetidae</taxon>
        <taxon>Sordariales</taxon>
        <taxon>Lasiosphaeriaceae</taxon>
        <taxon>Bombardia</taxon>
    </lineage>
</organism>
<protein>
    <submittedName>
        <fullName evidence="2">Uncharacterized protein</fullName>
    </submittedName>
</protein>
<feature type="compositionally biased region" description="Low complexity" evidence="1">
    <location>
        <begin position="62"/>
        <end position="80"/>
    </location>
</feature>
<dbReference type="EMBL" id="JAULSR010000002">
    <property type="protein sequence ID" value="KAK0630088.1"/>
    <property type="molecule type" value="Genomic_DNA"/>
</dbReference>
<accession>A0AA39XA08</accession>
<proteinExistence type="predicted"/>
<feature type="region of interest" description="Disordered" evidence="1">
    <location>
        <begin position="1"/>
        <end position="130"/>
    </location>
</feature>
<keyword evidence="3" id="KW-1185">Reference proteome</keyword>
<evidence type="ECO:0000313" key="3">
    <source>
        <dbReference type="Proteomes" id="UP001174934"/>
    </source>
</evidence>
<name>A0AA39XA08_9PEZI</name>
<evidence type="ECO:0000313" key="2">
    <source>
        <dbReference type="EMBL" id="KAK0630088.1"/>
    </source>
</evidence>
<feature type="region of interest" description="Disordered" evidence="1">
    <location>
        <begin position="153"/>
        <end position="254"/>
    </location>
</feature>
<reference evidence="2" key="1">
    <citation type="submission" date="2023-06" db="EMBL/GenBank/DDBJ databases">
        <title>Genome-scale phylogeny and comparative genomics of the fungal order Sordariales.</title>
        <authorList>
            <consortium name="Lawrence Berkeley National Laboratory"/>
            <person name="Hensen N."/>
            <person name="Bonometti L."/>
            <person name="Westerberg I."/>
            <person name="Brannstrom I.O."/>
            <person name="Guillou S."/>
            <person name="Cros-Aarteil S."/>
            <person name="Calhoun S."/>
            <person name="Haridas S."/>
            <person name="Kuo A."/>
            <person name="Mondo S."/>
            <person name="Pangilinan J."/>
            <person name="Riley R."/>
            <person name="LaButti K."/>
            <person name="Andreopoulos B."/>
            <person name="Lipzen A."/>
            <person name="Chen C."/>
            <person name="Yanf M."/>
            <person name="Daum C."/>
            <person name="Ng V."/>
            <person name="Clum A."/>
            <person name="Steindorff A."/>
            <person name="Ohm R."/>
            <person name="Martin F."/>
            <person name="Silar P."/>
            <person name="Natvig D."/>
            <person name="Lalanne C."/>
            <person name="Gautier V."/>
            <person name="Ament-velasquez S.L."/>
            <person name="Kruys A."/>
            <person name="Hutchinson M.I."/>
            <person name="Powell A.J."/>
            <person name="Barry K."/>
            <person name="Miller A.N."/>
            <person name="Grigoriev I.V."/>
            <person name="Debuchy R."/>
            <person name="Gladieux P."/>
            <person name="Thoren M.H."/>
            <person name="Johannesson H."/>
        </authorList>
    </citation>
    <scope>NUCLEOTIDE SEQUENCE</scope>
    <source>
        <strain evidence="2">SMH3391-2</strain>
    </source>
</reference>